<keyword evidence="3" id="KW-0808">Transferase</keyword>
<gene>
    <name evidence="10" type="ORF">SAMN06309945_2268</name>
</gene>
<feature type="transmembrane region" description="Helical" evidence="9">
    <location>
        <begin position="41"/>
        <end position="60"/>
    </location>
</feature>
<name>A0A1T5KI85_9MICO</name>
<keyword evidence="5 9" id="KW-1133">Transmembrane helix</keyword>
<proteinExistence type="inferred from homology"/>
<feature type="transmembrane region" description="Helical" evidence="9">
    <location>
        <begin position="80"/>
        <end position="104"/>
    </location>
</feature>
<keyword evidence="2" id="KW-1003">Cell membrane</keyword>
<dbReference type="STRING" id="123320.SAMN06309945_2268"/>
<feature type="transmembrane region" description="Helical" evidence="9">
    <location>
        <begin position="376"/>
        <end position="395"/>
    </location>
</feature>
<dbReference type="AlphaFoldDB" id="A0A1T5KI85"/>
<feature type="transmembrane region" description="Helical" evidence="9">
    <location>
        <begin position="355"/>
        <end position="371"/>
    </location>
</feature>
<feature type="transmembrane region" description="Helical" evidence="9">
    <location>
        <begin position="223"/>
        <end position="250"/>
    </location>
</feature>
<evidence type="ECO:0000256" key="3">
    <source>
        <dbReference type="ARBA" id="ARBA00022679"/>
    </source>
</evidence>
<evidence type="ECO:0000256" key="2">
    <source>
        <dbReference type="ARBA" id="ARBA00022475"/>
    </source>
</evidence>
<organism evidence="10 11">
    <name type="scientific">Okibacterium fritillariae</name>
    <dbReference type="NCBI Taxonomy" id="123320"/>
    <lineage>
        <taxon>Bacteria</taxon>
        <taxon>Bacillati</taxon>
        <taxon>Actinomycetota</taxon>
        <taxon>Actinomycetes</taxon>
        <taxon>Micrococcales</taxon>
        <taxon>Microbacteriaceae</taxon>
        <taxon>Okibacterium</taxon>
    </lineage>
</organism>
<protein>
    <recommendedName>
        <fullName evidence="12">DUF2029 domain-containing protein</fullName>
    </recommendedName>
</protein>
<reference evidence="10 11" key="1">
    <citation type="submission" date="2017-02" db="EMBL/GenBank/DDBJ databases">
        <authorList>
            <person name="Peterson S.W."/>
        </authorList>
    </citation>
    <scope>NUCLEOTIDE SEQUENCE [LARGE SCALE GENOMIC DNA]</scope>
    <source>
        <strain evidence="10 11">VKM Ac-2059</strain>
    </source>
</reference>
<feature type="transmembrane region" description="Helical" evidence="9">
    <location>
        <begin position="189"/>
        <end position="216"/>
    </location>
</feature>
<dbReference type="GO" id="GO:0016758">
    <property type="term" value="F:hexosyltransferase activity"/>
    <property type="evidence" value="ECO:0007669"/>
    <property type="project" value="InterPro"/>
</dbReference>
<comment type="subcellular location">
    <subcellularLocation>
        <location evidence="1">Cell membrane</location>
        <topology evidence="1">Multi-pass membrane protein</topology>
    </subcellularLocation>
</comment>
<feature type="transmembrane region" description="Helical" evidence="9">
    <location>
        <begin position="148"/>
        <end position="169"/>
    </location>
</feature>
<keyword evidence="6 9" id="KW-0472">Membrane</keyword>
<feature type="region of interest" description="Disordered" evidence="8">
    <location>
        <begin position="1"/>
        <end position="24"/>
    </location>
</feature>
<feature type="transmembrane region" description="Helical" evidence="9">
    <location>
        <begin position="407"/>
        <end position="426"/>
    </location>
</feature>
<dbReference type="GO" id="GO:0005886">
    <property type="term" value="C:plasma membrane"/>
    <property type="evidence" value="ECO:0007669"/>
    <property type="project" value="UniProtKB-SubCell"/>
</dbReference>
<evidence type="ECO:0000256" key="1">
    <source>
        <dbReference type="ARBA" id="ARBA00004651"/>
    </source>
</evidence>
<dbReference type="InterPro" id="IPR018584">
    <property type="entry name" value="GT87"/>
</dbReference>
<evidence type="ECO:0000313" key="11">
    <source>
        <dbReference type="Proteomes" id="UP000190857"/>
    </source>
</evidence>
<evidence type="ECO:0000256" key="4">
    <source>
        <dbReference type="ARBA" id="ARBA00022692"/>
    </source>
</evidence>
<accession>A0A1T5KI85</accession>
<evidence type="ECO:0000256" key="8">
    <source>
        <dbReference type="SAM" id="MobiDB-lite"/>
    </source>
</evidence>
<evidence type="ECO:0000256" key="6">
    <source>
        <dbReference type="ARBA" id="ARBA00023136"/>
    </source>
</evidence>
<feature type="transmembrane region" description="Helical" evidence="9">
    <location>
        <begin position="116"/>
        <end position="136"/>
    </location>
</feature>
<dbReference type="Proteomes" id="UP000190857">
    <property type="component" value="Unassembled WGS sequence"/>
</dbReference>
<evidence type="ECO:0000256" key="7">
    <source>
        <dbReference type="ARBA" id="ARBA00024033"/>
    </source>
</evidence>
<dbReference type="RefSeq" id="WP_159449528.1">
    <property type="nucleotide sequence ID" value="NZ_FUZP01000002.1"/>
</dbReference>
<keyword evidence="11" id="KW-1185">Reference proteome</keyword>
<dbReference type="Pfam" id="PF09594">
    <property type="entry name" value="GT87"/>
    <property type="match status" value="1"/>
</dbReference>
<evidence type="ECO:0008006" key="12">
    <source>
        <dbReference type="Google" id="ProtNLM"/>
    </source>
</evidence>
<comment type="similarity">
    <text evidence="7">Belongs to the glycosyltransferase 87 family.</text>
</comment>
<evidence type="ECO:0000256" key="9">
    <source>
        <dbReference type="SAM" id="Phobius"/>
    </source>
</evidence>
<feature type="transmembrane region" description="Helical" evidence="9">
    <location>
        <begin position="298"/>
        <end position="320"/>
    </location>
</feature>
<evidence type="ECO:0000313" key="10">
    <source>
        <dbReference type="EMBL" id="SKC63403.1"/>
    </source>
</evidence>
<dbReference type="OrthoDB" id="581198at2"/>
<feature type="transmembrane region" description="Helical" evidence="9">
    <location>
        <begin position="332"/>
        <end position="349"/>
    </location>
</feature>
<keyword evidence="4 9" id="KW-0812">Transmembrane</keyword>
<sequence>MSSDPSSSSAAAPRSVPRSAPGSAPVPASVPSDGLLWSAPVLWVAFLVVHVIVSLGVIYAPNTPLNDVTGVYLGWMREALAGGPVVGIDAVWVYPIAALVPMAIPLLGGTSVVGYGFAWLVLVAALDAVAFWFLLGSAQRGTRTRARCLAAWWCLAFLLLFGVIGVARLDALTASLSLIAMLIAVNRPIVASVLLAVATWIKIWPAAILAAAFIVLRSRWRVAAAAAGTSVVIVAAALVAGSGLTVFSFITEQTGRGIQIESPVAVPYLWATSFGAPGFTTYFDREILTFQLTGTGAGVVSTLMTPLLVIALAVVAWFGWRATRAGASAVRLFPQVALALVLVFIVFNKVGSPQYLSWLVAPVAALIVVGGRRVPLLAGLTLVVAAMTQIIYPYYYDALVQTQTWMVLLITLRNAGLAVMLVIVAVEIWRAGSEARAAVPLASA</sequence>
<evidence type="ECO:0000256" key="5">
    <source>
        <dbReference type="ARBA" id="ARBA00022989"/>
    </source>
</evidence>
<dbReference type="EMBL" id="FUZP01000002">
    <property type="protein sequence ID" value="SKC63403.1"/>
    <property type="molecule type" value="Genomic_DNA"/>
</dbReference>